<dbReference type="RefSeq" id="WP_134527832.1">
    <property type="nucleotide sequence ID" value="NZ_BJNO01000018.1"/>
</dbReference>
<sequence length="146" mass="16917">MFEKGYVVPALRDPVLPPAASWFPLPLGWDLLICGLLLLAIALCITRYARWRRNRWRREALGALAQAQTIDSWLQLIKRIQLVHRPRQEMSRALAPKAVLAPIAIDDDLRRQMIARYCRADNALSDEQSARLRRQLARWLKELPNV</sequence>
<dbReference type="EMBL" id="CAADJG010000002">
    <property type="protein sequence ID" value="VFS85181.1"/>
    <property type="molecule type" value="Genomic_DNA"/>
</dbReference>
<gene>
    <name evidence="2" type="ORF">NCTC13038_05068</name>
</gene>
<accession>A0A485CKV5</accession>
<keyword evidence="1" id="KW-0812">Transmembrane</keyword>
<reference evidence="2 3" key="1">
    <citation type="submission" date="2019-03" db="EMBL/GenBank/DDBJ databases">
        <authorList>
            <consortium name="Pathogen Informatics"/>
        </authorList>
    </citation>
    <scope>NUCLEOTIDE SEQUENCE [LARGE SCALE GENOMIC DNA]</scope>
    <source>
        <strain evidence="2 3">NCTC13038</strain>
    </source>
</reference>
<protein>
    <recommendedName>
        <fullName evidence="4">DUF4381 domain-containing protein</fullName>
    </recommendedName>
</protein>
<dbReference type="Pfam" id="PF14316">
    <property type="entry name" value="DUF4381"/>
    <property type="match status" value="1"/>
</dbReference>
<proteinExistence type="predicted"/>
<organism evidence="2 3">
    <name type="scientific">Raoultella terrigena</name>
    <name type="common">Klebsiella terrigena</name>
    <dbReference type="NCBI Taxonomy" id="577"/>
    <lineage>
        <taxon>Bacteria</taxon>
        <taxon>Pseudomonadati</taxon>
        <taxon>Pseudomonadota</taxon>
        <taxon>Gammaproteobacteria</taxon>
        <taxon>Enterobacterales</taxon>
        <taxon>Enterobacteriaceae</taxon>
        <taxon>Klebsiella/Raoultella group</taxon>
        <taxon>Raoultella</taxon>
    </lineage>
</organism>
<evidence type="ECO:0008006" key="4">
    <source>
        <dbReference type="Google" id="ProtNLM"/>
    </source>
</evidence>
<feature type="transmembrane region" description="Helical" evidence="1">
    <location>
        <begin position="27"/>
        <end position="49"/>
    </location>
</feature>
<keyword evidence="1" id="KW-0472">Membrane</keyword>
<evidence type="ECO:0000313" key="2">
    <source>
        <dbReference type="EMBL" id="VFS85181.1"/>
    </source>
</evidence>
<evidence type="ECO:0000256" key="1">
    <source>
        <dbReference type="SAM" id="Phobius"/>
    </source>
</evidence>
<evidence type="ECO:0000313" key="3">
    <source>
        <dbReference type="Proteomes" id="UP000332594"/>
    </source>
</evidence>
<dbReference type="Proteomes" id="UP000332594">
    <property type="component" value="Unassembled WGS sequence"/>
</dbReference>
<keyword evidence="1" id="KW-1133">Transmembrane helix</keyword>
<name>A0A485CKV5_RAOTE</name>
<dbReference type="InterPro" id="IPR025489">
    <property type="entry name" value="DUF4381"/>
</dbReference>
<dbReference type="AlphaFoldDB" id="A0A485CKV5"/>